<dbReference type="Proteomes" id="UP000323067">
    <property type="component" value="Chromosome vii"/>
</dbReference>
<keyword evidence="1" id="KW-0732">Signal</keyword>
<feature type="signal peptide" evidence="1">
    <location>
        <begin position="1"/>
        <end position="21"/>
    </location>
</feature>
<dbReference type="VEuPathDB" id="FungiDB:CCM_07952"/>
<dbReference type="EMBL" id="CP023324">
    <property type="protein sequence ID" value="ATY62810.1"/>
    <property type="molecule type" value="Genomic_DNA"/>
</dbReference>
<evidence type="ECO:0000313" key="2">
    <source>
        <dbReference type="EMBL" id="ATY62810.1"/>
    </source>
</evidence>
<accession>A0A2H4SI95</accession>
<evidence type="ECO:0000313" key="3">
    <source>
        <dbReference type="Proteomes" id="UP000323067"/>
    </source>
</evidence>
<dbReference type="AlphaFoldDB" id="A0A2H4SI95"/>
<proteinExistence type="predicted"/>
<organism evidence="2 3">
    <name type="scientific">Cordyceps militaris</name>
    <name type="common">Caterpillar fungus</name>
    <name type="synonym">Clavaria militaris</name>
    <dbReference type="NCBI Taxonomy" id="73501"/>
    <lineage>
        <taxon>Eukaryota</taxon>
        <taxon>Fungi</taxon>
        <taxon>Dikarya</taxon>
        <taxon>Ascomycota</taxon>
        <taxon>Pezizomycotina</taxon>
        <taxon>Sordariomycetes</taxon>
        <taxon>Hypocreomycetidae</taxon>
        <taxon>Hypocreales</taxon>
        <taxon>Cordycipitaceae</taxon>
        <taxon>Cordyceps</taxon>
    </lineage>
</organism>
<gene>
    <name evidence="2" type="ORF">A9K55_007074</name>
</gene>
<feature type="chain" id="PRO_5014157876" evidence="1">
    <location>
        <begin position="22"/>
        <end position="202"/>
    </location>
</feature>
<name>A0A2H4SI95_CORMI</name>
<sequence>MKTSCRLPSLLLWPLGQLVRAQLVWRPGPTTTASNFRVRLHSTEANSPLGAVFENLVLATLSDCDAIASIGRADDSSLILFVNVESEAIQSERHGKKRVLTLRDEGGGRRMLAFKCGKEAVPSVGFDVRSSDGAPRLVVARDSNPRFYACLDKAGKTRVFDESDRGCTEVELLLECADGPDHGATELAVCCERVENGDCLHE</sequence>
<protein>
    <submittedName>
        <fullName evidence="2">Uncharacterized protein</fullName>
    </submittedName>
</protein>
<evidence type="ECO:0000256" key="1">
    <source>
        <dbReference type="SAM" id="SignalP"/>
    </source>
</evidence>
<reference evidence="2 3" key="1">
    <citation type="journal article" date="2017" name="BMC Genomics">
        <title>Chromosome level assembly and secondary metabolite potential of the parasitic fungus Cordyceps militaris.</title>
        <authorList>
            <person name="Kramer G.J."/>
            <person name="Nodwell J.R."/>
        </authorList>
    </citation>
    <scope>NUCLEOTIDE SEQUENCE [LARGE SCALE GENOMIC DNA]</scope>
    <source>
        <strain evidence="2 3">ATCC 34164</strain>
    </source>
</reference>
<dbReference type="VEuPathDB" id="FungiDB:A9K55_007074"/>